<evidence type="ECO:0000256" key="1">
    <source>
        <dbReference type="SAM" id="Phobius"/>
    </source>
</evidence>
<dbReference type="Gene3D" id="2.60.120.1440">
    <property type="match status" value="1"/>
</dbReference>
<dbReference type="RefSeq" id="WP_109062183.1">
    <property type="nucleotide sequence ID" value="NZ_QETA01000004.1"/>
</dbReference>
<sequence>MTSAQEWHRVLQEAADWYVRLSDAPHDAAQHEAWRQWLHSQPLHSLAWEKINSVGQRFAGLGEQSDSVSMASGLRRAAAPGRRRAMGTLACLLTAGVGGWLAWRYPPVQDRLLAWQADNQTGVGEIRELRLPDGSLLWLNTASAVDFVMSGDQRLLTLHQGEVVVETAHDSARPFLVATRFGTMQALGTVFLVRKEAESAHLAVLEGAVEIRLASTGERRIIAQGGQVNVTVDSIGADAALGPAQAAWRNRVLAVDNMRLEDVLAQLSRYRRGYLGVHPDVADLKVMGAYPVPDTDAALELLAEALPIRVQRSLPWWVTIEPR</sequence>
<protein>
    <submittedName>
        <fullName evidence="4">Iron dicitrate transport regulator FecR</fullName>
    </submittedName>
</protein>
<dbReference type="Pfam" id="PF04773">
    <property type="entry name" value="FecR"/>
    <property type="match status" value="1"/>
</dbReference>
<feature type="domain" description="FecR N-terminal" evidence="3">
    <location>
        <begin position="12"/>
        <end position="52"/>
    </location>
</feature>
<evidence type="ECO:0000259" key="2">
    <source>
        <dbReference type="Pfam" id="PF04773"/>
    </source>
</evidence>
<feature type="domain" description="FecR protein" evidence="2">
    <location>
        <begin position="120"/>
        <end position="210"/>
    </location>
</feature>
<dbReference type="PANTHER" id="PTHR30273">
    <property type="entry name" value="PERIPLASMIC SIGNAL SENSOR AND SIGMA FACTOR ACTIVATOR FECR-RELATED"/>
    <property type="match status" value="1"/>
</dbReference>
<dbReference type="Pfam" id="PF16220">
    <property type="entry name" value="DUF4880"/>
    <property type="match status" value="1"/>
</dbReference>
<evidence type="ECO:0000313" key="4">
    <source>
        <dbReference type="EMBL" id="PWF22659.1"/>
    </source>
</evidence>
<dbReference type="GO" id="GO:0016989">
    <property type="term" value="F:sigma factor antagonist activity"/>
    <property type="evidence" value="ECO:0007669"/>
    <property type="project" value="TreeGrafter"/>
</dbReference>
<reference evidence="5" key="1">
    <citation type="submission" date="2018-05" db="EMBL/GenBank/DDBJ databases">
        <authorList>
            <person name="Li Y."/>
        </authorList>
    </citation>
    <scope>NUCLEOTIDE SEQUENCE [LARGE SCALE GENOMIC DNA]</scope>
    <source>
        <strain evidence="5">3d-2-2</strain>
    </source>
</reference>
<evidence type="ECO:0000313" key="5">
    <source>
        <dbReference type="Proteomes" id="UP000245212"/>
    </source>
</evidence>
<dbReference type="InterPro" id="IPR006860">
    <property type="entry name" value="FecR"/>
</dbReference>
<organism evidence="4 5">
    <name type="scientific">Corticimicrobacter populi</name>
    <dbReference type="NCBI Taxonomy" id="2175229"/>
    <lineage>
        <taxon>Bacteria</taxon>
        <taxon>Pseudomonadati</taxon>
        <taxon>Pseudomonadota</taxon>
        <taxon>Betaproteobacteria</taxon>
        <taxon>Burkholderiales</taxon>
        <taxon>Alcaligenaceae</taxon>
        <taxon>Corticimicrobacter</taxon>
    </lineage>
</organism>
<keyword evidence="1" id="KW-0472">Membrane</keyword>
<keyword evidence="1" id="KW-0812">Transmembrane</keyword>
<dbReference type="InterPro" id="IPR032623">
    <property type="entry name" value="FecR_N"/>
</dbReference>
<keyword evidence="1" id="KW-1133">Transmembrane helix</keyword>
<proteinExistence type="predicted"/>
<evidence type="ECO:0000259" key="3">
    <source>
        <dbReference type="Pfam" id="PF16220"/>
    </source>
</evidence>
<dbReference type="InterPro" id="IPR012373">
    <property type="entry name" value="Ferrdict_sens_TM"/>
</dbReference>
<dbReference type="AlphaFoldDB" id="A0A2V1JZE1"/>
<feature type="transmembrane region" description="Helical" evidence="1">
    <location>
        <begin position="85"/>
        <end position="103"/>
    </location>
</feature>
<accession>A0A2V1JZE1</accession>
<comment type="caution">
    <text evidence="4">The sequence shown here is derived from an EMBL/GenBank/DDBJ whole genome shotgun (WGS) entry which is preliminary data.</text>
</comment>
<keyword evidence="5" id="KW-1185">Reference proteome</keyword>
<dbReference type="PIRSF" id="PIRSF018266">
    <property type="entry name" value="FecR"/>
    <property type="match status" value="1"/>
</dbReference>
<dbReference type="PANTHER" id="PTHR30273:SF2">
    <property type="entry name" value="PROTEIN FECR"/>
    <property type="match status" value="1"/>
</dbReference>
<name>A0A2V1JZE1_9BURK</name>
<dbReference type="EMBL" id="QETA01000004">
    <property type="protein sequence ID" value="PWF22659.1"/>
    <property type="molecule type" value="Genomic_DNA"/>
</dbReference>
<gene>
    <name evidence="4" type="ORF">DD235_11325</name>
</gene>
<dbReference type="Proteomes" id="UP000245212">
    <property type="component" value="Unassembled WGS sequence"/>
</dbReference>